<name>G7DW19_MIXOS</name>
<feature type="binding site" evidence="4">
    <location>
        <position position="126"/>
    </location>
    <ligand>
        <name>pyridoxal 5'-phosphate</name>
        <dbReference type="ChEBI" id="CHEBI:597326"/>
    </ligand>
</feature>
<dbReference type="InParanoid" id="G7DW19"/>
<feature type="modified residue" description="N6-(pyridoxal phosphate)lysine" evidence="4">
    <location>
        <position position="264"/>
    </location>
</feature>
<dbReference type="GO" id="GO:0043420">
    <property type="term" value="P:anthranilate metabolic process"/>
    <property type="evidence" value="ECO:0007669"/>
    <property type="project" value="UniProtKB-UniRule"/>
</dbReference>
<dbReference type="Gene3D" id="3.40.640.10">
    <property type="entry name" value="Type I PLP-dependent aspartate aminotransferase-like (Major domain)"/>
    <property type="match status" value="1"/>
</dbReference>
<reference evidence="7 8" key="2">
    <citation type="journal article" date="2012" name="Open Biol.">
        <title>Characteristics of nucleosomes and linker DNA regions on the genome of the basidiomycete Mixia osmundae revealed by mono- and dinucleosome mapping.</title>
        <authorList>
            <person name="Nishida H."/>
            <person name="Kondo S."/>
            <person name="Matsumoto T."/>
            <person name="Suzuki Y."/>
            <person name="Yoshikawa H."/>
            <person name="Taylor T.D."/>
            <person name="Sugiyama J."/>
        </authorList>
    </citation>
    <scope>NUCLEOTIDE SEQUENCE [LARGE SCALE GENOMIC DNA]</scope>
    <source>
        <strain evidence="8">CBS 9802 / IAM 14324 / JCM 22182 / KY 12970</strain>
    </source>
</reference>
<reference evidence="7 8" key="1">
    <citation type="journal article" date="2011" name="J. Gen. Appl. Microbiol.">
        <title>Draft genome sequencing of the enigmatic basidiomycete Mixia osmundae.</title>
        <authorList>
            <person name="Nishida H."/>
            <person name="Nagatsuka Y."/>
            <person name="Sugiyama J."/>
        </authorList>
    </citation>
    <scope>NUCLEOTIDE SEQUENCE [LARGE SCALE GENOMIC DNA]</scope>
    <source>
        <strain evidence="8">CBS 9802 / IAM 14324 / JCM 22182 / KY 12970</strain>
    </source>
</reference>
<dbReference type="Gene3D" id="3.90.1150.10">
    <property type="entry name" value="Aspartate Aminotransferase, domain 1"/>
    <property type="match status" value="1"/>
</dbReference>
<comment type="similarity">
    <text evidence="4 5">Belongs to the kynureninase family.</text>
</comment>
<comment type="catalytic activity">
    <reaction evidence="4 5">
        <text>L-kynurenine + H2O = anthranilate + L-alanine + H(+)</text>
        <dbReference type="Rhea" id="RHEA:16813"/>
        <dbReference type="ChEBI" id="CHEBI:15377"/>
        <dbReference type="ChEBI" id="CHEBI:15378"/>
        <dbReference type="ChEBI" id="CHEBI:16567"/>
        <dbReference type="ChEBI" id="CHEBI:57959"/>
        <dbReference type="ChEBI" id="CHEBI:57972"/>
        <dbReference type="EC" id="3.7.1.3"/>
    </reaction>
</comment>
<dbReference type="EC" id="3.7.1.3" evidence="4 5"/>
<dbReference type="GO" id="GO:0019441">
    <property type="term" value="P:L-tryptophan catabolic process to kynurenine"/>
    <property type="evidence" value="ECO:0007669"/>
    <property type="project" value="TreeGrafter"/>
</dbReference>
<dbReference type="SUPFAM" id="SSF53383">
    <property type="entry name" value="PLP-dependent transferases"/>
    <property type="match status" value="1"/>
</dbReference>
<evidence type="ECO:0000313" key="7">
    <source>
        <dbReference type="EMBL" id="GAA94825.1"/>
    </source>
</evidence>
<feature type="domain" description="Aminotransferase class V" evidence="6">
    <location>
        <begin position="66"/>
        <end position="289"/>
    </location>
</feature>
<feature type="binding site" evidence="4">
    <location>
        <position position="324"/>
    </location>
    <ligand>
        <name>pyridoxal 5'-phosphate</name>
        <dbReference type="ChEBI" id="CHEBI:597326"/>
    </ligand>
</feature>
<comment type="caution">
    <text evidence="4">Lacks conserved residue(s) required for the propagation of feature annotation.</text>
</comment>
<comment type="subcellular location">
    <subcellularLocation>
        <location evidence="4 5">Cytoplasm</location>
    </subcellularLocation>
</comment>
<dbReference type="HAMAP" id="MF_01970">
    <property type="entry name" value="Kynureninase"/>
    <property type="match status" value="1"/>
</dbReference>
<feature type="binding site" evidence="4">
    <location>
        <position position="125"/>
    </location>
    <ligand>
        <name>pyridoxal 5'-phosphate</name>
        <dbReference type="ChEBI" id="CHEBI:597326"/>
    </ligand>
</feature>
<dbReference type="Proteomes" id="UP000009131">
    <property type="component" value="Unassembled WGS sequence"/>
</dbReference>
<dbReference type="InterPro" id="IPR015424">
    <property type="entry name" value="PyrdxlP-dep_Trfase"/>
</dbReference>
<dbReference type="eggNOG" id="KOG3846">
    <property type="taxonomic scope" value="Eukaryota"/>
</dbReference>
<dbReference type="Pfam" id="PF22580">
    <property type="entry name" value="KYNU_C"/>
    <property type="match status" value="1"/>
</dbReference>
<dbReference type="GO" id="GO:0030429">
    <property type="term" value="F:kynureninase activity"/>
    <property type="evidence" value="ECO:0007669"/>
    <property type="project" value="UniProtKB-UniRule"/>
</dbReference>
<dbReference type="PANTHER" id="PTHR14084">
    <property type="entry name" value="KYNURENINASE"/>
    <property type="match status" value="1"/>
</dbReference>
<feature type="binding site" evidence="4">
    <location>
        <position position="241"/>
    </location>
    <ligand>
        <name>pyridoxal 5'-phosphate</name>
        <dbReference type="ChEBI" id="CHEBI:597326"/>
    </ligand>
</feature>
<keyword evidence="2 4" id="KW-0378">Hydrolase</keyword>
<sequence length="471" mass="51927">MSALDALLSDKPVRALETARYLDSLDPLQDCRQHYAIPSKDTITGSSDKDPSDCVYLCGNSLGLMPKNVSKVVSEELEIWSSRAVLGHFDHPLDRPWMYIGDKTSEALGEIVGAKPSEVIAMGTLTSNLHLLLSSFYTPTATRYKILYEEKAFGSDQYAFASQVIHHGLDPAEALRALVPRTGEYTLRIEDILKVIEQEGDTIAVSMLAGVQYYTGQCFQMEPITRAAQAKGCLVGWDLAHAVGNVPLRLHKWNVDFAAWCSYKYLNAGPGAIAGLYVHERHADPATRPRLSGWWGHDASSRFKMLPWSQFSAMPGAAGFQLSNPSVLDMAALIAALDARQTAARDGQTASAILQQKSRLLTAYLAKTARASSWYLEDEAQDRIGFSIITPDDPEQRGAQLSFIFLPSARGVMEHVMHSLVKQYGIIGDERRPDVIRLSPVPSYNTYRDVLQTVMAIDAILADYARSQANV</sequence>
<dbReference type="GO" id="GO:0019805">
    <property type="term" value="P:quinolinate biosynthetic process"/>
    <property type="evidence" value="ECO:0007669"/>
    <property type="project" value="UniProtKB-UniRule"/>
</dbReference>
<evidence type="ECO:0000259" key="6">
    <source>
        <dbReference type="Pfam" id="PF00266"/>
    </source>
</evidence>
<dbReference type="OrthoDB" id="5978656at2759"/>
<organism evidence="7 8">
    <name type="scientific">Mixia osmundae (strain CBS 9802 / IAM 14324 / JCM 22182 / KY 12970)</name>
    <dbReference type="NCBI Taxonomy" id="764103"/>
    <lineage>
        <taxon>Eukaryota</taxon>
        <taxon>Fungi</taxon>
        <taxon>Dikarya</taxon>
        <taxon>Basidiomycota</taxon>
        <taxon>Pucciniomycotina</taxon>
        <taxon>Mixiomycetes</taxon>
        <taxon>Mixiales</taxon>
        <taxon>Mixiaceae</taxon>
        <taxon>Mixia</taxon>
    </lineage>
</organism>
<dbReference type="PIRSF" id="PIRSF038800">
    <property type="entry name" value="KYNU"/>
    <property type="match status" value="1"/>
</dbReference>
<dbReference type="UniPathway" id="UPA00334">
    <property type="reaction ID" value="UER00455"/>
</dbReference>
<dbReference type="InterPro" id="IPR015422">
    <property type="entry name" value="PyrdxlP-dep_Trfase_small"/>
</dbReference>
<comment type="caution">
    <text evidence="7">The sequence shown here is derived from an EMBL/GenBank/DDBJ whole genome shotgun (WGS) entry which is preliminary data.</text>
</comment>
<gene>
    <name evidence="7" type="primary">Mo01479</name>
    <name evidence="4" type="synonym">BNA5</name>
    <name evidence="7" type="ORF">E5Q_01479</name>
</gene>
<comment type="pathway">
    <text evidence="4 5">Cofactor biosynthesis; NAD(+) biosynthesis; quinolinate from L-kynurenine: step 2/3.</text>
</comment>
<evidence type="ECO:0000256" key="5">
    <source>
        <dbReference type="PIRNR" id="PIRNR038800"/>
    </source>
</evidence>
<comment type="pathway">
    <text evidence="4 5">Amino-acid degradation; L-kynurenine degradation; L-alanine and anthranilate from L-kynurenine: step 1/1.</text>
</comment>
<evidence type="ECO:0000256" key="4">
    <source>
        <dbReference type="HAMAP-Rule" id="MF_03017"/>
    </source>
</evidence>
<dbReference type="UniPathway" id="UPA00253">
    <property type="reaction ID" value="UER00329"/>
</dbReference>
<dbReference type="Pfam" id="PF00266">
    <property type="entry name" value="Aminotran_5"/>
    <property type="match status" value="1"/>
</dbReference>
<comment type="cofactor">
    <cofactor evidence="4 5">
        <name>pyridoxal 5'-phosphate</name>
        <dbReference type="ChEBI" id="CHEBI:597326"/>
    </cofactor>
</comment>
<dbReference type="GO" id="GO:0030170">
    <property type="term" value="F:pyridoxal phosphate binding"/>
    <property type="evidence" value="ECO:0007669"/>
    <property type="project" value="UniProtKB-UniRule"/>
</dbReference>
<dbReference type="GO" id="GO:0005737">
    <property type="term" value="C:cytoplasm"/>
    <property type="evidence" value="ECO:0007669"/>
    <property type="project" value="UniProtKB-SubCell"/>
</dbReference>
<comment type="catalytic activity">
    <reaction evidence="5">
        <text>3-hydroxy-L-kynurenine + H2O = 3-hydroxyanthranilate + L-alanine + H(+)</text>
        <dbReference type="Rhea" id="RHEA:25143"/>
        <dbReference type="ChEBI" id="CHEBI:15377"/>
        <dbReference type="ChEBI" id="CHEBI:15378"/>
        <dbReference type="ChEBI" id="CHEBI:36559"/>
        <dbReference type="ChEBI" id="CHEBI:57972"/>
        <dbReference type="ChEBI" id="CHEBI:58125"/>
        <dbReference type="EC" id="3.7.1.3"/>
    </reaction>
</comment>
<dbReference type="PANTHER" id="PTHR14084:SF0">
    <property type="entry name" value="KYNURENINASE"/>
    <property type="match status" value="1"/>
</dbReference>
<dbReference type="FunFam" id="3.40.640.10:FF:000031">
    <property type="entry name" value="Kynureninase"/>
    <property type="match status" value="1"/>
</dbReference>
<feature type="binding site" evidence="4">
    <location>
        <position position="238"/>
    </location>
    <ligand>
        <name>pyridoxal 5'-phosphate</name>
        <dbReference type="ChEBI" id="CHEBI:597326"/>
    </ligand>
</feature>
<keyword evidence="4 5" id="KW-0963">Cytoplasm</keyword>
<dbReference type="InterPro" id="IPR000192">
    <property type="entry name" value="Aminotrans_V_dom"/>
</dbReference>
<keyword evidence="3 4" id="KW-0663">Pyridoxal phosphate</keyword>
<feature type="binding site" evidence="4">
    <location>
        <position position="263"/>
    </location>
    <ligand>
        <name>pyridoxal 5'-phosphate</name>
        <dbReference type="ChEBI" id="CHEBI:597326"/>
    </ligand>
</feature>
<dbReference type="AlphaFoldDB" id="G7DW19"/>
<accession>G7DW19</accession>
<dbReference type="NCBIfam" id="TIGR01814">
    <property type="entry name" value="kynureninase"/>
    <property type="match status" value="1"/>
</dbReference>
<dbReference type="GO" id="GO:0034354">
    <property type="term" value="P:'de novo' NAD+ biosynthetic process from L-tryptophan"/>
    <property type="evidence" value="ECO:0007669"/>
    <property type="project" value="UniProtKB-UniRule"/>
</dbReference>
<keyword evidence="1 4" id="KW-0662">Pyridine nucleotide biosynthesis</keyword>
<proteinExistence type="inferred from homology"/>
<dbReference type="GO" id="GO:0097053">
    <property type="term" value="P:L-kynurenine catabolic process"/>
    <property type="evidence" value="ECO:0007669"/>
    <property type="project" value="UniProtKB-UniRule"/>
</dbReference>
<keyword evidence="8" id="KW-1185">Reference proteome</keyword>
<dbReference type="EMBL" id="BABT02000047">
    <property type="protein sequence ID" value="GAA94825.1"/>
    <property type="molecule type" value="Genomic_DNA"/>
</dbReference>
<evidence type="ECO:0000256" key="1">
    <source>
        <dbReference type="ARBA" id="ARBA00022642"/>
    </source>
</evidence>
<protein>
    <recommendedName>
        <fullName evidence="4 5">Kynureninase</fullName>
        <ecNumber evidence="4 5">3.7.1.3</ecNumber>
    </recommendedName>
    <alternativeName>
        <fullName evidence="4">Biosynthesis of nicotinic acid protein 5</fullName>
    </alternativeName>
    <alternativeName>
        <fullName evidence="4">L-kynurenine hydrolase</fullName>
    </alternativeName>
</protein>
<dbReference type="InterPro" id="IPR015421">
    <property type="entry name" value="PyrdxlP-dep_Trfase_major"/>
</dbReference>
<dbReference type="STRING" id="764103.G7DW19"/>
<comment type="subunit">
    <text evidence="4 5">Homodimer.</text>
</comment>
<comment type="function">
    <text evidence="4 5">Catalyzes the cleavage of L-kynurenine (L-Kyn) and L-3-hydroxykynurenine (L-3OHKyn) into anthranilic acid (AA) and 3-hydroxyanthranilic acid (3-OHAA), respectively.</text>
</comment>
<dbReference type="HOGENOM" id="CLU_003433_4_0_1"/>
<evidence type="ECO:0000256" key="3">
    <source>
        <dbReference type="ARBA" id="ARBA00022898"/>
    </source>
</evidence>
<evidence type="ECO:0000256" key="2">
    <source>
        <dbReference type="ARBA" id="ARBA00022801"/>
    </source>
</evidence>
<dbReference type="InterPro" id="IPR010111">
    <property type="entry name" value="Kynureninase"/>
</dbReference>
<evidence type="ECO:0000313" key="8">
    <source>
        <dbReference type="Proteomes" id="UP000009131"/>
    </source>
</evidence>
<feature type="binding site" evidence="4">
    <location>
        <position position="294"/>
    </location>
    <ligand>
        <name>pyridoxal 5'-phosphate</name>
        <dbReference type="ChEBI" id="CHEBI:597326"/>
    </ligand>
</feature>